<protein>
    <submittedName>
        <fullName evidence="1">Uncharacterized protein</fullName>
    </submittedName>
</protein>
<dbReference type="STRING" id="1353009.A0A1Y2IAC6"/>
<accession>A0A1Y2IAC6</accession>
<reference evidence="1 2" key="1">
    <citation type="journal article" date="2015" name="Biotechnol. Biofuels">
        <title>Enhanced degradation of softwood versus hardwood by the white-rot fungus Pycnoporus coccineus.</title>
        <authorList>
            <person name="Couturier M."/>
            <person name="Navarro D."/>
            <person name="Chevret D."/>
            <person name="Henrissat B."/>
            <person name="Piumi F."/>
            <person name="Ruiz-Duenas F.J."/>
            <person name="Martinez A.T."/>
            <person name="Grigoriev I.V."/>
            <person name="Riley R."/>
            <person name="Lipzen A."/>
            <person name="Berrin J.G."/>
            <person name="Master E.R."/>
            <person name="Rosso M.N."/>
        </authorList>
    </citation>
    <scope>NUCLEOTIDE SEQUENCE [LARGE SCALE GENOMIC DNA]</scope>
    <source>
        <strain evidence="1 2">BRFM310</strain>
    </source>
</reference>
<gene>
    <name evidence="1" type="ORF">PYCCODRAFT_1376543</name>
</gene>
<dbReference type="AlphaFoldDB" id="A0A1Y2IAC6"/>
<dbReference type="Proteomes" id="UP000193067">
    <property type="component" value="Unassembled WGS sequence"/>
</dbReference>
<name>A0A1Y2IAC6_TRAC3</name>
<keyword evidence="2" id="KW-1185">Reference proteome</keyword>
<dbReference type="EMBL" id="KZ084147">
    <property type="protein sequence ID" value="OSC97673.1"/>
    <property type="molecule type" value="Genomic_DNA"/>
</dbReference>
<organism evidence="1 2">
    <name type="scientific">Trametes coccinea (strain BRFM310)</name>
    <name type="common">Pycnoporus coccineus</name>
    <dbReference type="NCBI Taxonomy" id="1353009"/>
    <lineage>
        <taxon>Eukaryota</taxon>
        <taxon>Fungi</taxon>
        <taxon>Dikarya</taxon>
        <taxon>Basidiomycota</taxon>
        <taxon>Agaricomycotina</taxon>
        <taxon>Agaricomycetes</taxon>
        <taxon>Polyporales</taxon>
        <taxon>Polyporaceae</taxon>
        <taxon>Trametes</taxon>
    </lineage>
</organism>
<sequence>MVTFIRANIRAYLPGFESAESIKSLPKESDVAYCRPPHPDDPNYKEECQKLETRLARAEQVHTCKLRRCLVFRSGRLQCKRRAPFPCSTEDVVLPSGEWFPKRLYGYVNAWCPAILVNARCNNDIKLLTIGEDTRNITFYVACYSAKKQGKTHNLSAVLADGFAYHESHPRAEYVNSVRDQQRLLLFRLVNTINREQELAAVMVMSYLMGWGDVYRSHSYSPIFWSAFVHALYEAFPALRRIRR</sequence>
<evidence type="ECO:0000313" key="1">
    <source>
        <dbReference type="EMBL" id="OSC97673.1"/>
    </source>
</evidence>
<evidence type="ECO:0000313" key="2">
    <source>
        <dbReference type="Proteomes" id="UP000193067"/>
    </source>
</evidence>
<proteinExistence type="predicted"/>
<dbReference type="OrthoDB" id="2801422at2759"/>